<evidence type="ECO:0000313" key="1">
    <source>
        <dbReference type="EMBL" id="CAB5063675.1"/>
    </source>
</evidence>
<reference evidence="1" key="1">
    <citation type="submission" date="2020-05" db="EMBL/GenBank/DDBJ databases">
        <authorList>
            <person name="Chiriac C."/>
            <person name="Salcher M."/>
            <person name="Ghai R."/>
            <person name="Kavagutti S V."/>
        </authorList>
    </citation>
    <scope>NUCLEOTIDE SEQUENCE</scope>
</reference>
<dbReference type="InterPro" id="IPR037207">
    <property type="entry name" value="Nuop51_4Fe4S-bd_sf"/>
</dbReference>
<organism evidence="1">
    <name type="scientific">freshwater metagenome</name>
    <dbReference type="NCBI Taxonomy" id="449393"/>
    <lineage>
        <taxon>unclassified sequences</taxon>
        <taxon>metagenomes</taxon>
        <taxon>ecological metagenomes</taxon>
    </lineage>
</organism>
<dbReference type="Gene3D" id="1.20.1440.230">
    <property type="entry name" value="NADH-ubiquinone oxidoreductase 51kDa subunit, iron-sulphur binding domain"/>
    <property type="match status" value="1"/>
</dbReference>
<dbReference type="AlphaFoldDB" id="A0A6J7UCW4"/>
<sequence>MTTICFVGPSAYAPVHSALTLFREEFEAKIVKRTSIPVTVGH</sequence>
<protein>
    <submittedName>
        <fullName evidence="1">Unannotated protein</fullName>
    </submittedName>
</protein>
<name>A0A6J7UCW4_9ZZZZ</name>
<gene>
    <name evidence="1" type="ORF">UFOPK4306_01295</name>
</gene>
<accession>A0A6J7UCW4</accession>
<dbReference type="EMBL" id="CAFBQP010000045">
    <property type="protein sequence ID" value="CAB5063675.1"/>
    <property type="molecule type" value="Genomic_DNA"/>
</dbReference>
<dbReference type="SUPFAM" id="SSF140490">
    <property type="entry name" value="Nqo1C-terminal domain-like"/>
    <property type="match status" value="1"/>
</dbReference>
<proteinExistence type="predicted"/>